<organism evidence="1">
    <name type="scientific">Magallana gigas</name>
    <name type="common">Pacific oyster</name>
    <name type="synonym">Crassostrea gigas</name>
    <dbReference type="NCBI Taxonomy" id="29159"/>
    <lineage>
        <taxon>Eukaryota</taxon>
        <taxon>Metazoa</taxon>
        <taxon>Spiralia</taxon>
        <taxon>Lophotrochozoa</taxon>
        <taxon>Mollusca</taxon>
        <taxon>Bivalvia</taxon>
        <taxon>Autobranchia</taxon>
        <taxon>Pteriomorphia</taxon>
        <taxon>Ostreida</taxon>
        <taxon>Ostreoidea</taxon>
        <taxon>Ostreidae</taxon>
        <taxon>Magallana</taxon>
    </lineage>
</organism>
<evidence type="ECO:0000313" key="1">
    <source>
        <dbReference type="EMBL" id="EKC38392.1"/>
    </source>
</evidence>
<reference evidence="1" key="1">
    <citation type="journal article" date="2012" name="Nature">
        <title>The oyster genome reveals stress adaptation and complexity of shell formation.</title>
        <authorList>
            <person name="Zhang G."/>
            <person name="Fang X."/>
            <person name="Guo X."/>
            <person name="Li L."/>
            <person name="Luo R."/>
            <person name="Xu F."/>
            <person name="Yang P."/>
            <person name="Zhang L."/>
            <person name="Wang X."/>
            <person name="Qi H."/>
            <person name="Xiong Z."/>
            <person name="Que H."/>
            <person name="Xie Y."/>
            <person name="Holland P.W."/>
            <person name="Paps J."/>
            <person name="Zhu Y."/>
            <person name="Wu F."/>
            <person name="Chen Y."/>
            <person name="Wang J."/>
            <person name="Peng C."/>
            <person name="Meng J."/>
            <person name="Yang L."/>
            <person name="Liu J."/>
            <person name="Wen B."/>
            <person name="Zhang N."/>
            <person name="Huang Z."/>
            <person name="Zhu Q."/>
            <person name="Feng Y."/>
            <person name="Mount A."/>
            <person name="Hedgecock D."/>
            <person name="Xu Z."/>
            <person name="Liu Y."/>
            <person name="Domazet-Loso T."/>
            <person name="Du Y."/>
            <person name="Sun X."/>
            <person name="Zhang S."/>
            <person name="Liu B."/>
            <person name="Cheng P."/>
            <person name="Jiang X."/>
            <person name="Li J."/>
            <person name="Fan D."/>
            <person name="Wang W."/>
            <person name="Fu W."/>
            <person name="Wang T."/>
            <person name="Wang B."/>
            <person name="Zhang J."/>
            <person name="Peng Z."/>
            <person name="Li Y."/>
            <person name="Li N."/>
            <person name="Wang J."/>
            <person name="Chen M."/>
            <person name="He Y."/>
            <person name="Tan F."/>
            <person name="Song X."/>
            <person name="Zheng Q."/>
            <person name="Huang R."/>
            <person name="Yang H."/>
            <person name="Du X."/>
            <person name="Chen L."/>
            <person name="Yang M."/>
            <person name="Gaffney P.M."/>
            <person name="Wang S."/>
            <person name="Luo L."/>
            <person name="She Z."/>
            <person name="Ming Y."/>
            <person name="Huang W."/>
            <person name="Zhang S."/>
            <person name="Huang B."/>
            <person name="Zhang Y."/>
            <person name="Qu T."/>
            <person name="Ni P."/>
            <person name="Miao G."/>
            <person name="Wang J."/>
            <person name="Wang Q."/>
            <person name="Steinberg C.E."/>
            <person name="Wang H."/>
            <person name="Li N."/>
            <person name="Qian L."/>
            <person name="Zhang G."/>
            <person name="Li Y."/>
            <person name="Yang H."/>
            <person name="Liu X."/>
            <person name="Wang J."/>
            <person name="Yin Y."/>
            <person name="Wang J."/>
        </authorList>
    </citation>
    <scope>NUCLEOTIDE SEQUENCE [LARGE SCALE GENOMIC DNA]</scope>
    <source>
        <strain evidence="1">05x7-T-G4-1.051#20</strain>
    </source>
</reference>
<dbReference type="HOGENOM" id="CLU_2869759_0_0_1"/>
<protein>
    <submittedName>
        <fullName evidence="1">Uncharacterized protein</fullName>
    </submittedName>
</protein>
<name>K1QNE0_MAGGI</name>
<proteinExistence type="predicted"/>
<gene>
    <name evidence="1" type="ORF">CGI_10021765</name>
</gene>
<dbReference type="AlphaFoldDB" id="K1QNE0"/>
<dbReference type="EMBL" id="JH816985">
    <property type="protein sequence ID" value="EKC38392.1"/>
    <property type="molecule type" value="Genomic_DNA"/>
</dbReference>
<sequence>MRRLPDEATPVTTRHSQWMDAAPERVMNIIDEEYSMGIETKRAGIGYDFPESPGALELLRADRR</sequence>
<accession>K1QNE0</accession>
<dbReference type="InParanoid" id="K1QNE0"/>